<dbReference type="CDD" id="cd03408">
    <property type="entry name" value="SPFH_like_u1"/>
    <property type="match status" value="1"/>
</dbReference>
<dbReference type="KEGG" id="samy:DB32_007242"/>
<accession>A0A0F6W8D1</accession>
<dbReference type="PANTHER" id="PTHR37826">
    <property type="entry name" value="FLOTILLIN BAND_7_5 DOMAIN PROTEIN"/>
    <property type="match status" value="1"/>
</dbReference>
<organism evidence="4 5">
    <name type="scientific">Sandaracinus amylolyticus</name>
    <dbReference type="NCBI Taxonomy" id="927083"/>
    <lineage>
        <taxon>Bacteria</taxon>
        <taxon>Pseudomonadati</taxon>
        <taxon>Myxococcota</taxon>
        <taxon>Polyangia</taxon>
        <taxon>Polyangiales</taxon>
        <taxon>Sandaracinaceae</taxon>
        <taxon>Sandaracinus</taxon>
    </lineage>
</organism>
<feature type="region of interest" description="Disordered" evidence="1">
    <location>
        <begin position="298"/>
        <end position="323"/>
    </location>
</feature>
<name>A0A0F6W8D1_9BACT</name>
<reference evidence="4 5" key="1">
    <citation type="submission" date="2015-03" db="EMBL/GenBank/DDBJ databases">
        <title>Genome assembly of Sandaracinus amylolyticus DSM 53668.</title>
        <authorList>
            <person name="Sharma G."/>
            <person name="Subramanian S."/>
        </authorList>
    </citation>
    <scope>NUCLEOTIDE SEQUENCE [LARGE SCALE GENOMIC DNA]</scope>
    <source>
        <strain evidence="4 5">DSM 53668</strain>
    </source>
</reference>
<dbReference type="RefSeq" id="WP_053237086.1">
    <property type="nucleotide sequence ID" value="NZ_CP011125.1"/>
</dbReference>
<dbReference type="EMBL" id="CP011125">
    <property type="protein sequence ID" value="AKF10093.1"/>
    <property type="molecule type" value="Genomic_DNA"/>
</dbReference>
<feature type="domain" description="DZANK-type" evidence="2">
    <location>
        <begin position="327"/>
        <end position="373"/>
    </location>
</feature>
<dbReference type="InterPro" id="IPR025874">
    <property type="entry name" value="DZR"/>
</dbReference>
<keyword evidence="5" id="KW-1185">Reference proteome</keyword>
<evidence type="ECO:0000313" key="5">
    <source>
        <dbReference type="Proteomes" id="UP000034883"/>
    </source>
</evidence>
<evidence type="ECO:0000259" key="3">
    <source>
        <dbReference type="Pfam" id="PF13421"/>
    </source>
</evidence>
<dbReference type="AlphaFoldDB" id="A0A0F6W8D1"/>
<proteinExistence type="predicted"/>
<evidence type="ECO:0000313" key="4">
    <source>
        <dbReference type="EMBL" id="AKF10093.1"/>
    </source>
</evidence>
<dbReference type="InterPro" id="IPR033880">
    <property type="entry name" value="SPFH_YdjI"/>
</dbReference>
<feature type="compositionally biased region" description="Low complexity" evidence="1">
    <location>
        <begin position="298"/>
        <end position="309"/>
    </location>
</feature>
<dbReference type="Pfam" id="PF12773">
    <property type="entry name" value="DZR"/>
    <property type="match status" value="1"/>
</dbReference>
<dbReference type="Pfam" id="PF13421">
    <property type="entry name" value="Band_7_1"/>
    <property type="match status" value="1"/>
</dbReference>
<dbReference type="Proteomes" id="UP000034883">
    <property type="component" value="Chromosome"/>
</dbReference>
<gene>
    <name evidence="4" type="ORF">DB32_007242</name>
</gene>
<evidence type="ECO:0000259" key="2">
    <source>
        <dbReference type="Pfam" id="PF12773"/>
    </source>
</evidence>
<sequence length="377" mass="40515">MDFVRGGVREMMIARPDSAKDLIVYKHPERTIPKYSQLTIDADEAAVFFRDGSLVGVLRTAGVGQRHQLDTGNIPFLSNLVDSFTGGNIFVTDLYFVSMRPNRNTKFGGPFPPMKDPELEITVSPRIFGTFIWRVVEPDKFIVNYVGMGGTPSNDRVESFIQTKFMNSVKKTVPNFVIRQKIEIQALPAYHDELGQSFLQKCDDLSEIGAQFLGLGDFTINFSDDELKRIQGAQDRYADIKAKKRAKDELTGGNFMQYAAGEAMLGAGQGMAKGGEGTGTVGAGAGLGMGFAMANMYGQQMGQPGGQPQQQPPPQASPAPQGGTVTCPGCSAKVPPGKFCAECGTSLAPPQPKPCAACQTMLAPGTKFCPNCGTRAT</sequence>
<dbReference type="STRING" id="927083.DB32_007242"/>
<feature type="domain" description="SPFH" evidence="3">
    <location>
        <begin position="29"/>
        <end position="202"/>
    </location>
</feature>
<dbReference type="PANTHER" id="PTHR37826:SF2">
    <property type="entry name" value="ZINC-RIBBON DOMAIN-CONTAINING PROTEIN"/>
    <property type="match status" value="1"/>
</dbReference>
<evidence type="ECO:0000256" key="1">
    <source>
        <dbReference type="SAM" id="MobiDB-lite"/>
    </source>
</evidence>
<protein>
    <submittedName>
        <fullName evidence="4">Putative virion core protein</fullName>
    </submittedName>
</protein>